<dbReference type="InterPro" id="IPR043502">
    <property type="entry name" value="DNA/RNA_pol_sf"/>
</dbReference>
<proteinExistence type="predicted"/>
<evidence type="ECO:0000259" key="1">
    <source>
        <dbReference type="PROSITE" id="PS50878"/>
    </source>
</evidence>
<name>A0A8C7WUP3_9TELE</name>
<protein>
    <recommendedName>
        <fullName evidence="1">Reverse transcriptase domain-containing protein</fullName>
    </recommendedName>
</protein>
<dbReference type="PANTHER" id="PTHR31635">
    <property type="entry name" value="REVERSE TRANSCRIPTASE DOMAIN-CONTAINING PROTEIN-RELATED"/>
    <property type="match status" value="1"/>
</dbReference>
<dbReference type="PROSITE" id="PS50878">
    <property type="entry name" value="RT_POL"/>
    <property type="match status" value="1"/>
</dbReference>
<organism evidence="2 3">
    <name type="scientific">Oryzias sinensis</name>
    <name type="common">Chinese medaka</name>
    <dbReference type="NCBI Taxonomy" id="183150"/>
    <lineage>
        <taxon>Eukaryota</taxon>
        <taxon>Metazoa</taxon>
        <taxon>Chordata</taxon>
        <taxon>Craniata</taxon>
        <taxon>Vertebrata</taxon>
        <taxon>Euteleostomi</taxon>
        <taxon>Actinopterygii</taxon>
        <taxon>Neopterygii</taxon>
        <taxon>Teleostei</taxon>
        <taxon>Neoteleostei</taxon>
        <taxon>Acanthomorphata</taxon>
        <taxon>Ovalentaria</taxon>
        <taxon>Atherinomorphae</taxon>
        <taxon>Beloniformes</taxon>
        <taxon>Adrianichthyidae</taxon>
        <taxon>Oryziinae</taxon>
        <taxon>Oryzias</taxon>
    </lineage>
</organism>
<evidence type="ECO:0000313" key="3">
    <source>
        <dbReference type="Proteomes" id="UP000694383"/>
    </source>
</evidence>
<sequence>MKLYQGTRQGCPLSPSLFAIFIEPLAAAIRQHESIKGIKTKHSHHKISLYADDILLFLSNLHSVNETATIINEFSSISDYSINWNKSVLLPLNSYAEQRITIQVKSGNIKYLGIYFPPKLSELVQLNYTPLLKNIQDDLTRWTHLPLSLMGKVATVKMKILPKVNYLFSMIPTQPPLKWFKTLDSSISSFLWNNKPARISLKTLKSAKSCGGLELPNFHNYFLANRLQYIIKWLKNNPETNSWLDLEQALCGKINLSDLPFISQTVKKQDCFKSININATLTAWWEFLKISNSSIQPCRMTPIWNNPDILINKNMIHFPAWQAGGVTLLEHLIIDRRFITPQELQYKHGINNFLEYQQLKSIITKKFKYRDNDLKLPEVVTALINYSMNKTLSKIYKLLCNLDSNISLPITKWDPDLSISTD</sequence>
<dbReference type="GeneTree" id="ENSGT01150000286925"/>
<reference evidence="2" key="2">
    <citation type="submission" date="2025-09" db="UniProtKB">
        <authorList>
            <consortium name="Ensembl"/>
        </authorList>
    </citation>
    <scope>IDENTIFICATION</scope>
</reference>
<keyword evidence="3" id="KW-1185">Reference proteome</keyword>
<dbReference type="InterPro" id="IPR000477">
    <property type="entry name" value="RT_dom"/>
</dbReference>
<dbReference type="AlphaFoldDB" id="A0A8C7WUP3"/>
<dbReference type="Pfam" id="PF00078">
    <property type="entry name" value="RVT_1"/>
    <property type="match status" value="1"/>
</dbReference>
<reference evidence="2" key="1">
    <citation type="submission" date="2025-08" db="UniProtKB">
        <authorList>
            <consortium name="Ensembl"/>
        </authorList>
    </citation>
    <scope>IDENTIFICATION</scope>
</reference>
<dbReference type="SUPFAM" id="SSF56672">
    <property type="entry name" value="DNA/RNA polymerases"/>
    <property type="match status" value="1"/>
</dbReference>
<dbReference type="PANTHER" id="PTHR31635:SF196">
    <property type="entry name" value="REVERSE TRANSCRIPTASE DOMAIN-CONTAINING PROTEIN-RELATED"/>
    <property type="match status" value="1"/>
</dbReference>
<dbReference type="Proteomes" id="UP000694383">
    <property type="component" value="Unplaced"/>
</dbReference>
<accession>A0A8C7WUP3</accession>
<dbReference type="Ensembl" id="ENSOSIT00000003704.1">
    <property type="protein sequence ID" value="ENSOSIP00000003454.1"/>
    <property type="gene ID" value="ENSOSIG00000002282.1"/>
</dbReference>
<evidence type="ECO:0000313" key="2">
    <source>
        <dbReference type="Ensembl" id="ENSOSIP00000003454.1"/>
    </source>
</evidence>
<feature type="domain" description="Reverse transcriptase" evidence="1">
    <location>
        <begin position="1"/>
        <end position="116"/>
    </location>
</feature>